<protein>
    <submittedName>
        <fullName evidence="2">Uncharacterized protein</fullName>
    </submittedName>
</protein>
<organism evidence="2 3">
    <name type="scientific">Odynerus spinipes</name>
    <dbReference type="NCBI Taxonomy" id="1348599"/>
    <lineage>
        <taxon>Eukaryota</taxon>
        <taxon>Metazoa</taxon>
        <taxon>Ecdysozoa</taxon>
        <taxon>Arthropoda</taxon>
        <taxon>Hexapoda</taxon>
        <taxon>Insecta</taxon>
        <taxon>Pterygota</taxon>
        <taxon>Neoptera</taxon>
        <taxon>Endopterygota</taxon>
        <taxon>Hymenoptera</taxon>
        <taxon>Apocrita</taxon>
        <taxon>Aculeata</taxon>
        <taxon>Vespoidea</taxon>
        <taxon>Vespidae</taxon>
        <taxon>Eumeninae</taxon>
        <taxon>Odynerus</taxon>
    </lineage>
</organism>
<evidence type="ECO:0000313" key="3">
    <source>
        <dbReference type="Proteomes" id="UP001258017"/>
    </source>
</evidence>
<keyword evidence="1" id="KW-1133">Transmembrane helix</keyword>
<comment type="caution">
    <text evidence="2">The sequence shown here is derived from an EMBL/GenBank/DDBJ whole genome shotgun (WGS) entry which is preliminary data.</text>
</comment>
<keyword evidence="3" id="KW-1185">Reference proteome</keyword>
<reference evidence="2" key="2">
    <citation type="journal article" date="2023" name="Commun. Biol.">
        <title>Intrasexual cuticular hydrocarbon dimorphism in a wasp sheds light on hydrocarbon biosynthesis genes in Hymenoptera.</title>
        <authorList>
            <person name="Moris V.C."/>
            <person name="Podsiadlowski L."/>
            <person name="Martin S."/>
            <person name="Oeyen J.P."/>
            <person name="Donath A."/>
            <person name="Petersen M."/>
            <person name="Wilbrandt J."/>
            <person name="Misof B."/>
            <person name="Liedtke D."/>
            <person name="Thamm M."/>
            <person name="Scheiner R."/>
            <person name="Schmitt T."/>
            <person name="Niehuis O."/>
        </authorList>
    </citation>
    <scope>NUCLEOTIDE SEQUENCE</scope>
    <source>
        <strain evidence="2">GBR_01_08_01A</strain>
    </source>
</reference>
<proteinExistence type="predicted"/>
<keyword evidence="1" id="KW-0472">Membrane</keyword>
<keyword evidence="1" id="KW-0812">Transmembrane</keyword>
<reference evidence="2" key="1">
    <citation type="submission" date="2021-08" db="EMBL/GenBank/DDBJ databases">
        <authorList>
            <person name="Misof B."/>
            <person name="Oliver O."/>
            <person name="Podsiadlowski L."/>
            <person name="Donath A."/>
            <person name="Peters R."/>
            <person name="Mayer C."/>
            <person name="Rust J."/>
            <person name="Gunkel S."/>
            <person name="Lesny P."/>
            <person name="Martin S."/>
            <person name="Oeyen J.P."/>
            <person name="Petersen M."/>
            <person name="Panagiotis P."/>
            <person name="Wilbrandt J."/>
            <person name="Tanja T."/>
        </authorList>
    </citation>
    <scope>NUCLEOTIDE SEQUENCE</scope>
    <source>
        <strain evidence="2">GBR_01_08_01A</strain>
        <tissue evidence="2">Thorax + abdomen</tissue>
    </source>
</reference>
<evidence type="ECO:0000313" key="2">
    <source>
        <dbReference type="EMBL" id="KAK2584726.1"/>
    </source>
</evidence>
<dbReference type="Proteomes" id="UP001258017">
    <property type="component" value="Unassembled WGS sequence"/>
</dbReference>
<sequence length="69" mass="7953">MSEIVSAGKPDPEFNWIFRTCSNACNVYLTMLQLIIYDNALNMQLDNLQALSYPTFLVFVDLLVYMVLQ</sequence>
<accession>A0AAD9RRY1</accession>
<dbReference type="AlphaFoldDB" id="A0AAD9RRY1"/>
<dbReference type="EMBL" id="JAIFRP010000026">
    <property type="protein sequence ID" value="KAK2584726.1"/>
    <property type="molecule type" value="Genomic_DNA"/>
</dbReference>
<name>A0AAD9RRY1_9HYME</name>
<gene>
    <name evidence="2" type="ORF">KPH14_007059</name>
</gene>
<evidence type="ECO:0000256" key="1">
    <source>
        <dbReference type="SAM" id="Phobius"/>
    </source>
</evidence>
<feature type="transmembrane region" description="Helical" evidence="1">
    <location>
        <begin position="50"/>
        <end position="68"/>
    </location>
</feature>